<dbReference type="PANTHER" id="PTHR22895:SF0">
    <property type="entry name" value="ARMADILLO REPEAT-CONTAINING PROTEIN 6"/>
    <property type="match status" value="1"/>
</dbReference>
<dbReference type="InterPro" id="IPR011989">
    <property type="entry name" value="ARM-like"/>
</dbReference>
<proteinExistence type="predicted"/>
<protein>
    <submittedName>
        <fullName evidence="2">Uncharacterized protein</fullName>
    </submittedName>
</protein>
<gene>
    <name evidence="2" type="ORF">KSP40_PGU022503</name>
</gene>
<evidence type="ECO:0000256" key="1">
    <source>
        <dbReference type="ARBA" id="ARBA00022737"/>
    </source>
</evidence>
<dbReference type="EMBL" id="JBBWWR010000019">
    <property type="protein sequence ID" value="KAK8941640.1"/>
    <property type="molecule type" value="Genomic_DNA"/>
</dbReference>
<evidence type="ECO:0000313" key="2">
    <source>
        <dbReference type="EMBL" id="KAK8941640.1"/>
    </source>
</evidence>
<keyword evidence="3" id="KW-1185">Reference proteome</keyword>
<organism evidence="2 3">
    <name type="scientific">Platanthera guangdongensis</name>
    <dbReference type="NCBI Taxonomy" id="2320717"/>
    <lineage>
        <taxon>Eukaryota</taxon>
        <taxon>Viridiplantae</taxon>
        <taxon>Streptophyta</taxon>
        <taxon>Embryophyta</taxon>
        <taxon>Tracheophyta</taxon>
        <taxon>Spermatophyta</taxon>
        <taxon>Magnoliopsida</taxon>
        <taxon>Liliopsida</taxon>
        <taxon>Asparagales</taxon>
        <taxon>Orchidaceae</taxon>
        <taxon>Orchidoideae</taxon>
        <taxon>Orchideae</taxon>
        <taxon>Orchidinae</taxon>
        <taxon>Platanthera</taxon>
    </lineage>
</organism>
<sequence length="364" mass="40724">MTVILDRNTSLAEIVLTHRHDPTMLETISMMIVIDLIRTRERIVLILRPDSVILGMIILRIVILREILRVSFVLLPLHLTAHRDLDHFEVLQEGEQMMVRIYVARLRARFAKSLSVRQMDPYIIMRRIEANIYVLDILASTGIHPIFSVEDMTSYYEPRQYAGLAAPQVEQILVLTEIRLGVSLDVICRSIAGNGGIDIILKYIDNCDEAGDKMVPRACCSLLSKVMSIITVLCLRSPDNAARAVEAGAGDLAIQAMQKFPSVHQLQRQSCSMIRNLVARNPENRCVSMGLKQACHKREDSIVIPPSTLSDFIDHPIVGMPIDFLLLGALHKCKLQCKQMEVYKEVEASVMEGKGNSGGSVARG</sequence>
<dbReference type="Gene3D" id="1.25.10.10">
    <property type="entry name" value="Leucine-rich Repeat Variant"/>
    <property type="match status" value="1"/>
</dbReference>
<accession>A0ABR2LIH1</accession>
<dbReference type="Proteomes" id="UP001412067">
    <property type="component" value="Unassembled WGS sequence"/>
</dbReference>
<dbReference type="PANTHER" id="PTHR22895">
    <property type="entry name" value="ARMADILLO REPEAT-CONTAINING PROTEIN 6"/>
    <property type="match status" value="1"/>
</dbReference>
<reference evidence="2 3" key="1">
    <citation type="journal article" date="2022" name="Nat. Plants">
        <title>Genomes of leafy and leafless Platanthera orchids illuminate the evolution of mycoheterotrophy.</title>
        <authorList>
            <person name="Li M.H."/>
            <person name="Liu K.W."/>
            <person name="Li Z."/>
            <person name="Lu H.C."/>
            <person name="Ye Q.L."/>
            <person name="Zhang D."/>
            <person name="Wang J.Y."/>
            <person name="Li Y.F."/>
            <person name="Zhong Z.M."/>
            <person name="Liu X."/>
            <person name="Yu X."/>
            <person name="Liu D.K."/>
            <person name="Tu X.D."/>
            <person name="Liu B."/>
            <person name="Hao Y."/>
            <person name="Liao X.Y."/>
            <person name="Jiang Y.T."/>
            <person name="Sun W.H."/>
            <person name="Chen J."/>
            <person name="Chen Y.Q."/>
            <person name="Ai Y."/>
            <person name="Zhai J.W."/>
            <person name="Wu S.S."/>
            <person name="Zhou Z."/>
            <person name="Hsiao Y.Y."/>
            <person name="Wu W.L."/>
            <person name="Chen Y.Y."/>
            <person name="Lin Y.F."/>
            <person name="Hsu J.L."/>
            <person name="Li C.Y."/>
            <person name="Wang Z.W."/>
            <person name="Zhao X."/>
            <person name="Zhong W.Y."/>
            <person name="Ma X.K."/>
            <person name="Ma L."/>
            <person name="Huang J."/>
            <person name="Chen G.Z."/>
            <person name="Huang M.Z."/>
            <person name="Huang L."/>
            <person name="Peng D.H."/>
            <person name="Luo Y.B."/>
            <person name="Zou S.Q."/>
            <person name="Chen S.P."/>
            <person name="Lan S."/>
            <person name="Tsai W.C."/>
            <person name="Van de Peer Y."/>
            <person name="Liu Z.J."/>
        </authorList>
    </citation>
    <scope>NUCLEOTIDE SEQUENCE [LARGE SCALE GENOMIC DNA]</scope>
    <source>
        <strain evidence="2">Lor288</strain>
    </source>
</reference>
<comment type="caution">
    <text evidence="2">The sequence shown here is derived from an EMBL/GenBank/DDBJ whole genome shotgun (WGS) entry which is preliminary data.</text>
</comment>
<keyword evidence="1" id="KW-0677">Repeat</keyword>
<evidence type="ECO:0000313" key="3">
    <source>
        <dbReference type="Proteomes" id="UP001412067"/>
    </source>
</evidence>
<name>A0ABR2LIH1_9ASPA</name>